<dbReference type="PROSITE" id="PS50179">
    <property type="entry name" value="VHS"/>
    <property type="match status" value="1"/>
</dbReference>
<feature type="domain" description="SH3" evidence="9">
    <location>
        <begin position="212"/>
        <end position="271"/>
    </location>
</feature>
<dbReference type="GO" id="GO:0010008">
    <property type="term" value="C:endosome membrane"/>
    <property type="evidence" value="ECO:0007669"/>
    <property type="project" value="UniProtKB-SubCell"/>
</dbReference>
<dbReference type="KEGG" id="lth:KLTH0D06138g"/>
<dbReference type="Pfam" id="PF00790">
    <property type="entry name" value="VHS"/>
    <property type="match status" value="1"/>
</dbReference>
<dbReference type="Pfam" id="PF00018">
    <property type="entry name" value="SH3_1"/>
    <property type="match status" value="1"/>
</dbReference>
<dbReference type="PRINTS" id="PR00499">
    <property type="entry name" value="P67PHOX"/>
</dbReference>
<dbReference type="EMBL" id="CU928168">
    <property type="protein sequence ID" value="CAR22550.1"/>
    <property type="molecule type" value="Genomic_DNA"/>
</dbReference>
<feature type="compositionally biased region" description="Polar residues" evidence="8">
    <location>
        <begin position="422"/>
        <end position="437"/>
    </location>
</feature>
<dbReference type="STRING" id="559295.C5DGK8"/>
<evidence type="ECO:0000256" key="1">
    <source>
        <dbReference type="ARBA" id="ARBA00004125"/>
    </source>
</evidence>
<evidence type="ECO:0000259" key="9">
    <source>
        <dbReference type="PROSITE" id="PS50002"/>
    </source>
</evidence>
<feature type="domain" description="VHS" evidence="10">
    <location>
        <begin position="14"/>
        <end position="144"/>
    </location>
</feature>
<dbReference type="FunCoup" id="C5DGK8">
    <property type="interactions" value="387"/>
</dbReference>
<evidence type="ECO:0000256" key="2">
    <source>
        <dbReference type="ARBA" id="ARBA00009666"/>
    </source>
</evidence>
<evidence type="ECO:0000256" key="3">
    <source>
        <dbReference type="ARBA" id="ARBA00017923"/>
    </source>
</evidence>
<feature type="region of interest" description="Disordered" evidence="8">
    <location>
        <begin position="376"/>
        <end position="410"/>
    </location>
</feature>
<dbReference type="Proteomes" id="UP000002036">
    <property type="component" value="Chromosome D"/>
</dbReference>
<dbReference type="InParanoid" id="C5DGK8"/>
<evidence type="ECO:0000256" key="6">
    <source>
        <dbReference type="ARBA" id="ARBA00022753"/>
    </source>
</evidence>
<keyword evidence="12" id="KW-1185">Reference proteome</keyword>
<feature type="region of interest" description="Disordered" evidence="8">
    <location>
        <begin position="422"/>
        <end position="489"/>
    </location>
</feature>
<dbReference type="GO" id="GO:0035091">
    <property type="term" value="F:phosphatidylinositol binding"/>
    <property type="evidence" value="ECO:0007669"/>
    <property type="project" value="InterPro"/>
</dbReference>
<dbReference type="eggNOG" id="KOG2199">
    <property type="taxonomic scope" value="Eukaryota"/>
</dbReference>
<dbReference type="AlphaFoldDB" id="C5DGK8"/>
<evidence type="ECO:0000313" key="11">
    <source>
        <dbReference type="EMBL" id="CAR22550.1"/>
    </source>
</evidence>
<evidence type="ECO:0000256" key="5">
    <source>
        <dbReference type="ARBA" id="ARBA00022443"/>
    </source>
</evidence>
<feature type="compositionally biased region" description="Polar residues" evidence="8">
    <location>
        <begin position="396"/>
        <end position="410"/>
    </location>
</feature>
<dbReference type="HOGENOM" id="CLU_010104_2_0_1"/>
<sequence>MSSNQSLRDAILRATDGKLRVDNWQFIIEVCDLVREDPEDRGRFATDIVEERLKEDDANVVLRTLSLVVSLAENCGSRLQQAISSKGFTKVLYGLIENPKVHLVVKREVAKVVEQLSDSFKNDSSLKSMQDLYVAISAQAPHLLVRERVPQKKEMSHETKRNEEKELEEALKLSILEYEQSSSQKAAQNNDNKVANQKHIESSHHNESQTQNTVRKVRALHDLTGRESDELSFRKGDIIVVIEQVYKDWWRGRLRGRVGIFPLNYVTPVAEKTPEQLRQQKAHEDAVFSQISNVDKLHRRMAENANDLELTQDGEVNNLYSVVTPLRPQLTKMIGDYAQKKEEYSSLRKVLADAEASYNRMLDRASQVYPTQSLPLERMGSGSYEQPVGLQHTHSRQASAVNPLSRQPQSGIPYVHAQSFLTGQPQPNQHQTHSLKLQQREQRQSPHQIPELYQQGPQNYQRQPQNTHPSETRPVHQVPYPMSNQATGI</sequence>
<dbReference type="GO" id="GO:0033565">
    <property type="term" value="C:ESCRT-0 complex"/>
    <property type="evidence" value="ECO:0007669"/>
    <property type="project" value="TreeGrafter"/>
</dbReference>
<comment type="subcellular location">
    <subcellularLocation>
        <location evidence="1">Endosome membrane</location>
        <topology evidence="1">Peripheral membrane protein</topology>
        <orientation evidence="1">Cytoplasmic side</orientation>
    </subcellularLocation>
</comment>
<keyword evidence="5 7" id="KW-0728">SH3 domain</keyword>
<dbReference type="SUPFAM" id="SSF50044">
    <property type="entry name" value="SH3-domain"/>
    <property type="match status" value="1"/>
</dbReference>
<keyword evidence="6" id="KW-0967">Endosome</keyword>
<evidence type="ECO:0000259" key="10">
    <source>
        <dbReference type="PROSITE" id="PS50179"/>
    </source>
</evidence>
<dbReference type="SUPFAM" id="SSF48464">
    <property type="entry name" value="ENTH/VHS domain"/>
    <property type="match status" value="1"/>
</dbReference>
<evidence type="ECO:0000313" key="12">
    <source>
        <dbReference type="Proteomes" id="UP000002036"/>
    </source>
</evidence>
<dbReference type="GeneID" id="8295218"/>
<dbReference type="Gene3D" id="1.25.40.90">
    <property type="match status" value="1"/>
</dbReference>
<dbReference type="InterPro" id="IPR008942">
    <property type="entry name" value="ENTH_VHS"/>
</dbReference>
<evidence type="ECO:0000256" key="4">
    <source>
        <dbReference type="ARBA" id="ARBA00018978"/>
    </source>
</evidence>
<dbReference type="RefSeq" id="XP_002552988.1">
    <property type="nucleotide sequence ID" value="XM_002552942.1"/>
</dbReference>
<reference evidence="11 12" key="1">
    <citation type="journal article" date="2009" name="Genome Res.">
        <title>Comparative genomics of protoploid Saccharomycetaceae.</title>
        <authorList>
            <consortium name="The Genolevures Consortium"/>
            <person name="Souciet J.-L."/>
            <person name="Dujon B."/>
            <person name="Gaillardin C."/>
            <person name="Johnston M."/>
            <person name="Baret P.V."/>
            <person name="Cliften P."/>
            <person name="Sherman D.J."/>
            <person name="Weissenbach J."/>
            <person name="Westhof E."/>
            <person name="Wincker P."/>
            <person name="Jubin C."/>
            <person name="Poulain J."/>
            <person name="Barbe V."/>
            <person name="Segurens B."/>
            <person name="Artiguenave F."/>
            <person name="Anthouard V."/>
            <person name="Vacherie B."/>
            <person name="Val M.-E."/>
            <person name="Fulton R.S."/>
            <person name="Minx P."/>
            <person name="Wilson R."/>
            <person name="Durrens P."/>
            <person name="Jean G."/>
            <person name="Marck C."/>
            <person name="Martin T."/>
            <person name="Nikolski M."/>
            <person name="Rolland T."/>
            <person name="Seret M.-L."/>
            <person name="Casaregola S."/>
            <person name="Despons L."/>
            <person name="Fairhead C."/>
            <person name="Fischer G."/>
            <person name="Lafontaine I."/>
            <person name="Leh V."/>
            <person name="Lemaire M."/>
            <person name="de Montigny J."/>
            <person name="Neuveglise C."/>
            <person name="Thierry A."/>
            <person name="Blanc-Lenfle I."/>
            <person name="Bleykasten C."/>
            <person name="Diffels J."/>
            <person name="Fritsch E."/>
            <person name="Frangeul L."/>
            <person name="Goeffon A."/>
            <person name="Jauniaux N."/>
            <person name="Kachouri-Lafond R."/>
            <person name="Payen C."/>
            <person name="Potier S."/>
            <person name="Pribylova L."/>
            <person name="Ozanne C."/>
            <person name="Richard G.-F."/>
            <person name="Sacerdot C."/>
            <person name="Straub M.-L."/>
            <person name="Talla E."/>
        </authorList>
    </citation>
    <scope>NUCLEOTIDE SEQUENCE [LARGE SCALE GENOMIC DNA]</scope>
    <source>
        <strain evidence="12">ATCC 56472 / CBS 6340 / NRRL Y-8284</strain>
    </source>
</reference>
<dbReference type="PRINTS" id="PR00452">
    <property type="entry name" value="SH3DOMAIN"/>
</dbReference>
<feature type="compositionally biased region" description="Basic and acidic residues" evidence="8">
    <location>
        <begin position="198"/>
        <end position="207"/>
    </location>
</feature>
<dbReference type="OrthoDB" id="10255964at2759"/>
<dbReference type="InterPro" id="IPR036028">
    <property type="entry name" value="SH3-like_dom_sf"/>
</dbReference>
<feature type="compositionally biased region" description="Low complexity" evidence="8">
    <location>
        <begin position="453"/>
        <end position="466"/>
    </location>
</feature>
<dbReference type="Gene3D" id="2.30.30.40">
    <property type="entry name" value="SH3 Domains"/>
    <property type="match status" value="1"/>
</dbReference>
<dbReference type="FunFam" id="2.30.30.40:FF:000072">
    <property type="entry name" value="Unconventional Myosin IB"/>
    <property type="match status" value="1"/>
</dbReference>
<dbReference type="GO" id="GO:0043130">
    <property type="term" value="F:ubiquitin binding"/>
    <property type="evidence" value="ECO:0007669"/>
    <property type="project" value="InterPro"/>
</dbReference>
<dbReference type="Gene3D" id="1.20.5.1940">
    <property type="match status" value="1"/>
</dbReference>
<proteinExistence type="inferred from homology"/>
<feature type="compositionally biased region" description="Polar residues" evidence="8">
    <location>
        <begin position="182"/>
        <end position="195"/>
    </location>
</feature>
<feature type="region of interest" description="Disordered" evidence="8">
    <location>
        <begin position="182"/>
        <end position="214"/>
    </location>
</feature>
<dbReference type="OMA" id="QVYRDWW"/>
<evidence type="ECO:0000256" key="7">
    <source>
        <dbReference type="PROSITE-ProRule" id="PRU00192"/>
    </source>
</evidence>
<dbReference type="SMART" id="SM00288">
    <property type="entry name" value="VHS"/>
    <property type="match status" value="1"/>
</dbReference>
<evidence type="ECO:0000256" key="8">
    <source>
        <dbReference type="SAM" id="MobiDB-lite"/>
    </source>
</evidence>
<dbReference type="PANTHER" id="PTHR45929:SF3">
    <property type="entry name" value="JAK PATHWAY SIGNAL TRANSDUCTION ADAPTOR MOLECULE"/>
    <property type="match status" value="1"/>
</dbReference>
<dbReference type="CDD" id="cd16978">
    <property type="entry name" value="VHS_HSE1"/>
    <property type="match status" value="1"/>
</dbReference>
<protein>
    <recommendedName>
        <fullName evidence="3">Class E vacuolar protein-sorting machinery protein HSE1</fullName>
    </recommendedName>
    <alternativeName>
        <fullName evidence="4">Class E vacuolar protein-sorting machinery protein hse1</fullName>
    </alternativeName>
</protein>
<name>C5DGK8_LACTC</name>
<dbReference type="CDD" id="cd11805">
    <property type="entry name" value="SH3_GRB2_like_C"/>
    <property type="match status" value="1"/>
</dbReference>
<dbReference type="InterPro" id="IPR001452">
    <property type="entry name" value="SH3_domain"/>
</dbReference>
<dbReference type="InterPro" id="IPR050670">
    <property type="entry name" value="STAM"/>
</dbReference>
<dbReference type="InterPro" id="IPR002014">
    <property type="entry name" value="VHS_dom"/>
</dbReference>
<dbReference type="PROSITE" id="PS50002">
    <property type="entry name" value="SH3"/>
    <property type="match status" value="1"/>
</dbReference>
<comment type="similarity">
    <text evidence="2">Belongs to the STAM family.</text>
</comment>
<gene>
    <name evidence="11" type="ordered locus">KLTH0D06138g</name>
</gene>
<dbReference type="SMART" id="SM00326">
    <property type="entry name" value="SH3"/>
    <property type="match status" value="1"/>
</dbReference>
<accession>C5DGK8</accession>
<dbReference type="PANTHER" id="PTHR45929">
    <property type="entry name" value="JAK PATHWAY SIGNAL TRANSDUCTION ADAPTOR MOLECULE"/>
    <property type="match status" value="1"/>
</dbReference>
<organism evidence="11 12">
    <name type="scientific">Lachancea thermotolerans (strain ATCC 56472 / CBS 6340 / NRRL Y-8284)</name>
    <name type="common">Yeast</name>
    <name type="synonym">Kluyveromyces thermotolerans</name>
    <dbReference type="NCBI Taxonomy" id="559295"/>
    <lineage>
        <taxon>Eukaryota</taxon>
        <taxon>Fungi</taxon>
        <taxon>Dikarya</taxon>
        <taxon>Ascomycota</taxon>
        <taxon>Saccharomycotina</taxon>
        <taxon>Saccharomycetes</taxon>
        <taxon>Saccharomycetales</taxon>
        <taxon>Saccharomycetaceae</taxon>
        <taxon>Lachancea</taxon>
    </lineage>
</organism>
<dbReference type="GO" id="GO:0043328">
    <property type="term" value="P:protein transport to vacuole involved in ubiquitin-dependent protein catabolic process via the multivesicular body sorting pathway"/>
    <property type="evidence" value="ECO:0007669"/>
    <property type="project" value="TreeGrafter"/>
</dbReference>